<reference evidence="2 3" key="1">
    <citation type="submission" date="2017-09" db="EMBL/GenBank/DDBJ databases">
        <title>Depth-based differentiation of microbial function through sediment-hosted aquifers and enrichment of novel symbionts in the deep terrestrial subsurface.</title>
        <authorList>
            <person name="Probst A.J."/>
            <person name="Ladd B."/>
            <person name="Jarett J.K."/>
            <person name="Geller-Mcgrath D.E."/>
            <person name="Sieber C.M."/>
            <person name="Emerson J.B."/>
            <person name="Anantharaman K."/>
            <person name="Thomas B.C."/>
            <person name="Malmstrom R."/>
            <person name="Stieglmeier M."/>
            <person name="Klingl A."/>
            <person name="Woyke T."/>
            <person name="Ryan C.M."/>
            <person name="Banfield J.F."/>
        </authorList>
    </citation>
    <scope>NUCLEOTIDE SEQUENCE [LARGE SCALE GENOMIC DNA]</scope>
    <source>
        <strain evidence="2">CG10_big_fil_rev_8_21_14_0_10_45_14</strain>
    </source>
</reference>
<accession>A0A2H0RK91</accession>
<evidence type="ECO:0000313" key="3">
    <source>
        <dbReference type="Proteomes" id="UP000230833"/>
    </source>
</evidence>
<dbReference type="NCBIfam" id="NF041212">
    <property type="entry name" value="Uxx_star"/>
    <property type="match status" value="1"/>
</dbReference>
<dbReference type="Gene3D" id="3.40.30.10">
    <property type="entry name" value="Glutaredoxin"/>
    <property type="match status" value="1"/>
</dbReference>
<dbReference type="EMBL" id="PCYL01000021">
    <property type="protein sequence ID" value="PIR46923.1"/>
    <property type="molecule type" value="Genomic_DNA"/>
</dbReference>
<dbReference type="AlphaFoldDB" id="A0A2H0RK91"/>
<sequence length="82" mass="9204">MEENNKLKVVVYSTPSCMYCRMAKDYFKENSVEFTEHDVSVDEVARAEMSEKSGQMGVPVIVIGEEVIVGFDQDRIAPLLGL</sequence>
<comment type="caution">
    <text evidence="2">The sequence shown here is derived from an EMBL/GenBank/DDBJ whole genome shotgun (WGS) entry which is preliminary data.</text>
</comment>
<dbReference type="PROSITE" id="PS51354">
    <property type="entry name" value="GLUTAREDOXIN_2"/>
    <property type="match status" value="1"/>
</dbReference>
<protein>
    <submittedName>
        <fullName evidence="2">NrdH-redoxin</fullName>
    </submittedName>
</protein>
<dbReference type="InterPro" id="IPR002109">
    <property type="entry name" value="Glutaredoxin"/>
</dbReference>
<dbReference type="GO" id="GO:0009055">
    <property type="term" value="F:electron transfer activity"/>
    <property type="evidence" value="ECO:0007669"/>
    <property type="project" value="TreeGrafter"/>
</dbReference>
<dbReference type="InterPro" id="IPR036249">
    <property type="entry name" value="Thioredoxin-like_sf"/>
</dbReference>
<dbReference type="InterPro" id="IPR011911">
    <property type="entry name" value="GlrX_YruB"/>
</dbReference>
<gene>
    <name evidence="2" type="ORF">COV07_01750</name>
</gene>
<dbReference type="CDD" id="cd02976">
    <property type="entry name" value="NrdH"/>
    <property type="match status" value="1"/>
</dbReference>
<name>A0A2H0RK91_9BACT</name>
<dbReference type="PANTHER" id="PTHR34386:SF1">
    <property type="entry name" value="GLUTAREDOXIN-LIKE PROTEIN NRDH"/>
    <property type="match status" value="1"/>
</dbReference>
<organism evidence="2 3">
    <name type="scientific">Candidatus Vogelbacteria bacterium CG10_big_fil_rev_8_21_14_0_10_45_14</name>
    <dbReference type="NCBI Taxonomy" id="1975042"/>
    <lineage>
        <taxon>Bacteria</taxon>
        <taxon>Candidatus Vogeliibacteriota</taxon>
    </lineage>
</organism>
<dbReference type="GO" id="GO:0045454">
    <property type="term" value="P:cell redox homeostasis"/>
    <property type="evidence" value="ECO:0007669"/>
    <property type="project" value="TreeGrafter"/>
</dbReference>
<dbReference type="Pfam" id="PF00462">
    <property type="entry name" value="Glutaredoxin"/>
    <property type="match status" value="1"/>
</dbReference>
<dbReference type="NCBIfam" id="TIGR02196">
    <property type="entry name" value="GlrX_YruB"/>
    <property type="match status" value="1"/>
</dbReference>
<proteinExistence type="predicted"/>
<dbReference type="PANTHER" id="PTHR34386">
    <property type="entry name" value="GLUTAREDOXIN"/>
    <property type="match status" value="1"/>
</dbReference>
<feature type="domain" description="Glutaredoxin" evidence="1">
    <location>
        <begin position="9"/>
        <end position="68"/>
    </location>
</feature>
<dbReference type="Proteomes" id="UP000230833">
    <property type="component" value="Unassembled WGS sequence"/>
</dbReference>
<evidence type="ECO:0000313" key="2">
    <source>
        <dbReference type="EMBL" id="PIR46923.1"/>
    </source>
</evidence>
<dbReference type="InterPro" id="IPR051548">
    <property type="entry name" value="Grx-like_ET"/>
</dbReference>
<evidence type="ECO:0000259" key="1">
    <source>
        <dbReference type="Pfam" id="PF00462"/>
    </source>
</evidence>
<dbReference type="SUPFAM" id="SSF52833">
    <property type="entry name" value="Thioredoxin-like"/>
    <property type="match status" value="1"/>
</dbReference>